<dbReference type="InterPro" id="IPR006127">
    <property type="entry name" value="ZnuA-like"/>
</dbReference>
<sequence>MLTRFALLTVLVTASCSAWASDILTSIKPIQMITHELTAEVSEPDVLLSANASPHDYALRPSDVKRIHQASLVIWFGPDLEPFLEKVLSSHPNVLTLSSIPDLNLRAYSAEELEHGHDDGHHHHGTHDPHFWLGIEQAKQVAAAIAQRLSETDPEHAKQYASNLERFLQQADETDSAIRTQLADVKSVPYYVFHDAYDYFEQRYGLNNLGHFTVSPDRKPGAKTLIAIRKSLAENQAKCVFSEPQFQPAVIETVVRGSHAHIGVLDPLGTQVPVKAGSYFAFLHQLSDSYAQCLSQ</sequence>
<evidence type="ECO:0000313" key="17">
    <source>
        <dbReference type="Proteomes" id="UP000254626"/>
    </source>
</evidence>
<dbReference type="GO" id="GO:0046872">
    <property type="term" value="F:metal ion binding"/>
    <property type="evidence" value="ECO:0007669"/>
    <property type="project" value="UniProtKB-KW"/>
</dbReference>
<accession>A0AAX2LKX6</accession>
<evidence type="ECO:0000256" key="4">
    <source>
        <dbReference type="ARBA" id="ARBA00022448"/>
    </source>
</evidence>
<dbReference type="NCBIfam" id="NF007091">
    <property type="entry name" value="PRK09545.1"/>
    <property type="match status" value="1"/>
</dbReference>
<name>A0AAX2LKX6_VIBFL</name>
<dbReference type="PANTHER" id="PTHR42953:SF3">
    <property type="entry name" value="HIGH-AFFINITY ZINC UPTAKE SYSTEM PROTEIN ZNUA"/>
    <property type="match status" value="1"/>
</dbReference>
<evidence type="ECO:0000256" key="11">
    <source>
        <dbReference type="ARBA" id="ARBA00023157"/>
    </source>
</evidence>
<keyword evidence="5" id="KW-0479">Metal-binding</keyword>
<evidence type="ECO:0000256" key="1">
    <source>
        <dbReference type="ARBA" id="ARBA00004418"/>
    </source>
</evidence>
<dbReference type="KEGG" id="vfl:AL536_10060"/>
<keyword evidence="16" id="KW-1185">Reference proteome</keyword>
<evidence type="ECO:0000313" key="14">
    <source>
        <dbReference type="EMBL" id="AMF93845.1"/>
    </source>
</evidence>
<dbReference type="EMBL" id="CP014035">
    <property type="protein sequence ID" value="AMF93845.1"/>
    <property type="molecule type" value="Genomic_DNA"/>
</dbReference>
<reference evidence="15 17" key="3">
    <citation type="submission" date="2018-06" db="EMBL/GenBank/DDBJ databases">
        <authorList>
            <consortium name="Pathogen Informatics"/>
            <person name="Doyle S."/>
        </authorList>
    </citation>
    <scope>NUCLEOTIDE SEQUENCE [LARGE SCALE GENOMIC DNA]</scope>
    <source>
        <strain evidence="15 17">NCTC11327</strain>
    </source>
</reference>
<feature type="signal peptide" evidence="13">
    <location>
        <begin position="1"/>
        <end position="20"/>
    </location>
</feature>
<evidence type="ECO:0000256" key="6">
    <source>
        <dbReference type="ARBA" id="ARBA00022729"/>
    </source>
</evidence>
<evidence type="ECO:0000256" key="3">
    <source>
        <dbReference type="ARBA" id="ARBA00015915"/>
    </source>
</evidence>
<dbReference type="FunFam" id="3.40.50.1980:FF:000006">
    <property type="entry name" value="Zinc ABC transporter substrate-binding protein ZnuA"/>
    <property type="match status" value="1"/>
</dbReference>
<feature type="chain" id="PRO_5043780004" description="High-affinity zinc uptake system protein ZnuA" evidence="13">
    <location>
        <begin position="21"/>
        <end position="296"/>
    </location>
</feature>
<gene>
    <name evidence="15" type="primary">znuA</name>
    <name evidence="14" type="ORF">AL536_10060</name>
    <name evidence="15" type="ORF">NCTC11327_00743</name>
</gene>
<dbReference type="PANTHER" id="PTHR42953">
    <property type="entry name" value="HIGH-AFFINITY ZINC UPTAKE SYSTEM PROTEIN ZNUA-RELATED"/>
    <property type="match status" value="1"/>
</dbReference>
<keyword evidence="4" id="KW-0813">Transport</keyword>
<comment type="function">
    <text evidence="12">Part of the ATP-binding cassette (ABC) transport system ZnuABC involved in zinc import. Binds zinc with high affinity and specificity and delivers it to the membrane permease for translocation into the cytoplasm.</text>
</comment>
<dbReference type="GO" id="GO:0042597">
    <property type="term" value="C:periplasmic space"/>
    <property type="evidence" value="ECO:0007669"/>
    <property type="project" value="UniProtKB-SubCell"/>
</dbReference>
<dbReference type="CDD" id="cd01019">
    <property type="entry name" value="ZnuA"/>
    <property type="match status" value="1"/>
</dbReference>
<keyword evidence="11" id="KW-1015">Disulfide bond</keyword>
<keyword evidence="8" id="KW-0862">Zinc</keyword>
<dbReference type="Gene3D" id="3.40.50.1980">
    <property type="entry name" value="Nitrogenase molybdenum iron protein domain"/>
    <property type="match status" value="2"/>
</dbReference>
<evidence type="ECO:0000256" key="7">
    <source>
        <dbReference type="ARBA" id="ARBA00022764"/>
    </source>
</evidence>
<keyword evidence="9" id="KW-0864">Zinc transport</keyword>
<evidence type="ECO:0000313" key="16">
    <source>
        <dbReference type="Proteomes" id="UP000057088"/>
    </source>
</evidence>
<evidence type="ECO:0000313" key="15">
    <source>
        <dbReference type="EMBL" id="SUP21577.1"/>
    </source>
</evidence>
<proteinExistence type="inferred from homology"/>
<dbReference type="InterPro" id="IPR035520">
    <property type="entry name" value="ZnuA"/>
</dbReference>
<dbReference type="EMBL" id="UHIP01000001">
    <property type="protein sequence ID" value="SUP21577.1"/>
    <property type="molecule type" value="Genomic_DNA"/>
</dbReference>
<dbReference type="RefSeq" id="WP_047458529.1">
    <property type="nucleotide sequence ID" value="NZ_CABLBX010000006.1"/>
</dbReference>
<dbReference type="Proteomes" id="UP000254626">
    <property type="component" value="Unassembled WGS sequence"/>
</dbReference>
<dbReference type="AlphaFoldDB" id="A0AAX2LKX6"/>
<protein>
    <recommendedName>
        <fullName evidence="3">High-affinity zinc uptake system protein ZnuA</fullName>
    </recommendedName>
</protein>
<evidence type="ECO:0000256" key="12">
    <source>
        <dbReference type="ARBA" id="ARBA00045516"/>
    </source>
</evidence>
<dbReference type="Pfam" id="PF01297">
    <property type="entry name" value="ZnuA"/>
    <property type="match status" value="1"/>
</dbReference>
<dbReference type="SUPFAM" id="SSF53807">
    <property type="entry name" value="Helical backbone' metal receptor"/>
    <property type="match status" value="1"/>
</dbReference>
<evidence type="ECO:0000256" key="9">
    <source>
        <dbReference type="ARBA" id="ARBA00022906"/>
    </source>
</evidence>
<dbReference type="InterPro" id="IPR050492">
    <property type="entry name" value="Bact_metal-bind_prot9"/>
</dbReference>
<keyword evidence="10" id="KW-0406">Ion transport</keyword>
<comment type="similarity">
    <text evidence="2">Belongs to the bacterial solute-binding protein 9 family.</text>
</comment>
<dbReference type="Proteomes" id="UP000057088">
    <property type="component" value="Chromosome 2"/>
</dbReference>
<dbReference type="PROSITE" id="PS51257">
    <property type="entry name" value="PROKAR_LIPOPROTEIN"/>
    <property type="match status" value="1"/>
</dbReference>
<reference evidence="14" key="2">
    <citation type="submission" date="2018-01" db="EMBL/GenBank/DDBJ databases">
        <title>FDA dAtabase for Regulatory Grade micrObial Sequences (FDA-ARGOS): Supporting development and validation of Infectious Disease Dx tests.</title>
        <authorList>
            <person name="Hoffmann M."/>
            <person name="Allard M."/>
            <person name="Evans P."/>
            <person name="Brown E."/>
            <person name="Tallon L."/>
            <person name="Sadzewicz L."/>
            <person name="Sengamalay N."/>
            <person name="Ott S."/>
            <person name="Godinez A."/>
            <person name="Nagaraj S."/>
            <person name="Vyas G."/>
            <person name="Aluvathingal J."/>
            <person name="Nadendla S."/>
            <person name="Geyer C."/>
            <person name="Sichtig H."/>
        </authorList>
    </citation>
    <scope>NUCLEOTIDE SEQUENCE</scope>
    <source>
        <strain evidence="14">ATCC 33809</strain>
    </source>
</reference>
<organism evidence="15 17">
    <name type="scientific">Vibrio fluvialis</name>
    <dbReference type="NCBI Taxonomy" id="676"/>
    <lineage>
        <taxon>Bacteria</taxon>
        <taxon>Pseudomonadati</taxon>
        <taxon>Pseudomonadota</taxon>
        <taxon>Gammaproteobacteria</taxon>
        <taxon>Vibrionales</taxon>
        <taxon>Vibrionaceae</taxon>
        <taxon>Vibrio</taxon>
    </lineage>
</organism>
<evidence type="ECO:0000256" key="10">
    <source>
        <dbReference type="ARBA" id="ARBA00023065"/>
    </source>
</evidence>
<evidence type="ECO:0000256" key="2">
    <source>
        <dbReference type="ARBA" id="ARBA00011028"/>
    </source>
</evidence>
<reference evidence="16" key="1">
    <citation type="submission" date="2015-12" db="EMBL/GenBank/DDBJ databases">
        <title>FDA dAtabase for Regulatory Grade micrObial Sequences (FDA-ARGOS): Supporting development and validation of Infectious Disease Dx tests.</title>
        <authorList>
            <person name="Hoffmann M."/>
            <person name="Allard M."/>
            <person name="Evans P."/>
            <person name="Brown E."/>
            <person name="Tallon L.J."/>
            <person name="Sadzewicz L."/>
            <person name="Sengamalay N."/>
            <person name="Ott S."/>
            <person name="Godinez A."/>
            <person name="Nagaraj S."/>
            <person name="Vyas G."/>
            <person name="Aluvathingal J."/>
            <person name="Nadendla S."/>
            <person name="Geyer C."/>
            <person name="Sichtig H."/>
        </authorList>
    </citation>
    <scope>NUCLEOTIDE SEQUENCE [LARGE SCALE GENOMIC DNA]</scope>
    <source>
        <strain evidence="16">ATCC 33809</strain>
    </source>
</reference>
<keyword evidence="6 13" id="KW-0732">Signal</keyword>
<evidence type="ECO:0000256" key="13">
    <source>
        <dbReference type="SAM" id="SignalP"/>
    </source>
</evidence>
<dbReference type="GeneID" id="29384656"/>
<evidence type="ECO:0000256" key="5">
    <source>
        <dbReference type="ARBA" id="ARBA00022723"/>
    </source>
</evidence>
<keyword evidence="7" id="KW-0574">Periplasm</keyword>
<comment type="subcellular location">
    <subcellularLocation>
        <location evidence="1">Periplasm</location>
    </subcellularLocation>
</comment>
<evidence type="ECO:0000256" key="8">
    <source>
        <dbReference type="ARBA" id="ARBA00022833"/>
    </source>
</evidence>
<dbReference type="GO" id="GO:0006829">
    <property type="term" value="P:zinc ion transport"/>
    <property type="evidence" value="ECO:0007669"/>
    <property type="project" value="UniProtKB-KW"/>
</dbReference>